<keyword evidence="4 6" id="KW-0413">Isomerase</keyword>
<reference evidence="9" key="2">
    <citation type="journal article" date="2021" name="Syst. Appl. Microbiol.">
        <title>Roseomonas hellenica sp. nov., isolated from roots of wild-growing Alkanna tinctoria.</title>
        <authorList>
            <person name="Rat A."/>
            <person name="Naranjo H.D."/>
            <person name="Lebbe L."/>
            <person name="Cnockaert M."/>
            <person name="Krigas N."/>
            <person name="Grigoriadou K."/>
            <person name="Maloupa E."/>
            <person name="Willems A."/>
        </authorList>
    </citation>
    <scope>NUCLEOTIDE SEQUENCE</scope>
    <source>
        <strain evidence="9">LMG 31228</strain>
    </source>
</reference>
<evidence type="ECO:0000256" key="2">
    <source>
        <dbReference type="ARBA" id="ARBA00008348"/>
    </source>
</evidence>
<dbReference type="InterPro" id="IPR020103">
    <property type="entry name" value="PsdUridine_synth_cat_dom_sf"/>
</dbReference>
<comment type="similarity">
    <text evidence="2 6">Belongs to the pseudouridine synthase RsuA family.</text>
</comment>
<comment type="caution">
    <text evidence="9">The sequence shown here is derived from an EMBL/GenBank/DDBJ whole genome shotgun (WGS) entry which is preliminary data.</text>
</comment>
<dbReference type="InterPro" id="IPR000748">
    <property type="entry name" value="PsdUridine_synth_RsuA/RluB/E/F"/>
</dbReference>
<dbReference type="FunFam" id="3.10.290.10:FF:000003">
    <property type="entry name" value="Pseudouridine synthase"/>
    <property type="match status" value="1"/>
</dbReference>
<evidence type="ECO:0000256" key="1">
    <source>
        <dbReference type="ARBA" id="ARBA00000073"/>
    </source>
</evidence>
<comment type="catalytic activity">
    <reaction evidence="1">
        <text>a uridine in RNA = a pseudouridine in RNA</text>
        <dbReference type="Rhea" id="RHEA:48348"/>
        <dbReference type="Rhea" id="RHEA-COMP:12068"/>
        <dbReference type="Rhea" id="RHEA-COMP:12069"/>
        <dbReference type="ChEBI" id="CHEBI:65314"/>
        <dbReference type="ChEBI" id="CHEBI:65315"/>
    </reaction>
</comment>
<dbReference type="InterPro" id="IPR002942">
    <property type="entry name" value="S4_RNA-bd"/>
</dbReference>
<organism evidence="9 10">
    <name type="scientific">Neoroseomonas eburnea</name>
    <dbReference type="NCBI Taxonomy" id="1346889"/>
    <lineage>
        <taxon>Bacteria</taxon>
        <taxon>Pseudomonadati</taxon>
        <taxon>Pseudomonadota</taxon>
        <taxon>Alphaproteobacteria</taxon>
        <taxon>Acetobacterales</taxon>
        <taxon>Acetobacteraceae</taxon>
        <taxon>Neoroseomonas</taxon>
    </lineage>
</organism>
<dbReference type="SUPFAM" id="SSF55120">
    <property type="entry name" value="Pseudouridine synthase"/>
    <property type="match status" value="1"/>
</dbReference>
<accession>A0A9X9XIY9</accession>
<protein>
    <recommendedName>
        <fullName evidence="6">Pseudouridine synthase</fullName>
        <ecNumber evidence="6">5.4.99.-</ecNumber>
    </recommendedName>
</protein>
<name>A0A9X9XIY9_9PROT</name>
<dbReference type="Gene3D" id="3.10.290.10">
    <property type="entry name" value="RNA-binding S4 domain"/>
    <property type="match status" value="1"/>
</dbReference>
<dbReference type="RefSeq" id="WP_211849240.1">
    <property type="nucleotide sequence ID" value="NZ_JAAEDL010000038.1"/>
</dbReference>
<dbReference type="Gene3D" id="3.30.70.580">
    <property type="entry name" value="Pseudouridine synthase I, catalytic domain, N-terminal subdomain"/>
    <property type="match status" value="1"/>
</dbReference>
<dbReference type="SMART" id="SM00363">
    <property type="entry name" value="S4"/>
    <property type="match status" value="1"/>
</dbReference>
<dbReference type="InterPro" id="IPR006145">
    <property type="entry name" value="PsdUridine_synth_RsuA/RluA"/>
</dbReference>
<dbReference type="Gene3D" id="3.30.70.1560">
    <property type="entry name" value="Alpha-L RNA-binding motif"/>
    <property type="match status" value="1"/>
</dbReference>
<feature type="domain" description="RNA-binding S4" evidence="8">
    <location>
        <begin position="16"/>
        <end position="75"/>
    </location>
</feature>
<reference evidence="9" key="1">
    <citation type="submission" date="2020-01" db="EMBL/GenBank/DDBJ databases">
        <authorList>
            <person name="Rat A."/>
        </authorList>
    </citation>
    <scope>NUCLEOTIDE SEQUENCE</scope>
    <source>
        <strain evidence="9">LMG 31228</strain>
    </source>
</reference>
<keyword evidence="10" id="KW-1185">Reference proteome</keyword>
<dbReference type="EMBL" id="JAAEDL010000038">
    <property type="protein sequence ID" value="MBR0683675.1"/>
    <property type="molecule type" value="Genomic_DNA"/>
</dbReference>
<feature type="region of interest" description="Disordered" evidence="7">
    <location>
        <begin position="262"/>
        <end position="299"/>
    </location>
</feature>
<sequence length="299" mass="32760">MTEDPEDDAAGGQRGERIAKWLARAGVASRRDAEKLIAEGRVKLGGKVVETPATFITPGDHVTVDGKQVAAPERTRLFRYHKPTGLVTTHRDPEGRPTVFEKLPPGLPRLVSVGRLDLTSEGLLLLTNDGELARKLELPSNGWLRRYRVRVHGRVDEKALAALARGVTVDGVQYGPIEAGLDARQGTNAWLTVSIKEGKNREVRRVMAHLGLEVTRLIRTAYGPFQLGALPRGAVEEVNAKVLRDQLGLDAPKRLREAVLAPIAEAPAEGPRRAPRARNAAMGPRRPVRGREGRRSRDE</sequence>
<dbReference type="InterPro" id="IPR050343">
    <property type="entry name" value="RsuA_PseudoU_synthase"/>
</dbReference>
<evidence type="ECO:0000256" key="4">
    <source>
        <dbReference type="ARBA" id="ARBA00023235"/>
    </source>
</evidence>
<gene>
    <name evidence="9" type="ORF">GXW74_24560</name>
</gene>
<dbReference type="SUPFAM" id="SSF55174">
    <property type="entry name" value="Alpha-L RNA-binding motif"/>
    <property type="match status" value="1"/>
</dbReference>
<keyword evidence="3 5" id="KW-0694">RNA-binding</keyword>
<dbReference type="InterPro" id="IPR042092">
    <property type="entry name" value="PsdUridine_s_RsuA/RluB/E/F_cat"/>
</dbReference>
<dbReference type="InterPro" id="IPR036986">
    <property type="entry name" value="S4_RNA-bd_sf"/>
</dbReference>
<dbReference type="AlphaFoldDB" id="A0A9X9XIY9"/>
<dbReference type="GO" id="GO:0003723">
    <property type="term" value="F:RNA binding"/>
    <property type="evidence" value="ECO:0007669"/>
    <property type="project" value="UniProtKB-KW"/>
</dbReference>
<proteinExistence type="inferred from homology"/>
<dbReference type="PROSITE" id="PS50889">
    <property type="entry name" value="S4"/>
    <property type="match status" value="1"/>
</dbReference>
<evidence type="ECO:0000256" key="3">
    <source>
        <dbReference type="ARBA" id="ARBA00022884"/>
    </source>
</evidence>
<evidence type="ECO:0000256" key="6">
    <source>
        <dbReference type="RuleBase" id="RU003887"/>
    </source>
</evidence>
<dbReference type="Pfam" id="PF01479">
    <property type="entry name" value="S4"/>
    <property type="match status" value="1"/>
</dbReference>
<dbReference type="CDD" id="cd00165">
    <property type="entry name" value="S4"/>
    <property type="match status" value="1"/>
</dbReference>
<feature type="compositionally biased region" description="Basic and acidic residues" evidence="7">
    <location>
        <begin position="289"/>
        <end position="299"/>
    </location>
</feature>
<dbReference type="NCBIfam" id="TIGR00093">
    <property type="entry name" value="pseudouridine synthase"/>
    <property type="match status" value="1"/>
</dbReference>
<dbReference type="InterPro" id="IPR020094">
    <property type="entry name" value="TruA/RsuA/RluB/E/F_N"/>
</dbReference>
<evidence type="ECO:0000256" key="5">
    <source>
        <dbReference type="PROSITE-ProRule" id="PRU00182"/>
    </source>
</evidence>
<dbReference type="PANTHER" id="PTHR47683:SF3">
    <property type="entry name" value="RIBOSOMAL LARGE SUBUNIT PSEUDOURIDINE SYNTHASE B"/>
    <property type="match status" value="1"/>
</dbReference>
<dbReference type="PROSITE" id="PS01149">
    <property type="entry name" value="PSI_RSU"/>
    <property type="match status" value="1"/>
</dbReference>
<dbReference type="PANTHER" id="PTHR47683">
    <property type="entry name" value="PSEUDOURIDINE SYNTHASE FAMILY PROTEIN-RELATED"/>
    <property type="match status" value="1"/>
</dbReference>
<evidence type="ECO:0000313" key="9">
    <source>
        <dbReference type="EMBL" id="MBR0683675.1"/>
    </source>
</evidence>
<evidence type="ECO:0000256" key="7">
    <source>
        <dbReference type="SAM" id="MobiDB-lite"/>
    </source>
</evidence>
<evidence type="ECO:0000313" key="10">
    <source>
        <dbReference type="Proteomes" id="UP001138709"/>
    </source>
</evidence>
<dbReference type="EC" id="5.4.99.-" evidence="6"/>
<dbReference type="Pfam" id="PF00849">
    <property type="entry name" value="PseudoU_synth_2"/>
    <property type="match status" value="1"/>
</dbReference>
<dbReference type="InterPro" id="IPR018496">
    <property type="entry name" value="PsdUridine_synth_RsuA/RluB_CS"/>
</dbReference>
<dbReference type="Proteomes" id="UP001138709">
    <property type="component" value="Unassembled WGS sequence"/>
</dbReference>
<dbReference type="GO" id="GO:0120159">
    <property type="term" value="F:rRNA pseudouridine synthase activity"/>
    <property type="evidence" value="ECO:0007669"/>
    <property type="project" value="UniProtKB-ARBA"/>
</dbReference>
<evidence type="ECO:0000259" key="8">
    <source>
        <dbReference type="SMART" id="SM00363"/>
    </source>
</evidence>
<dbReference type="GO" id="GO:0000455">
    <property type="term" value="P:enzyme-directed rRNA pseudouridine synthesis"/>
    <property type="evidence" value="ECO:0007669"/>
    <property type="project" value="UniProtKB-ARBA"/>
</dbReference>